<evidence type="ECO:0000313" key="5">
    <source>
        <dbReference type="Proteomes" id="UP000233350"/>
    </source>
</evidence>
<dbReference type="GO" id="GO:0047617">
    <property type="term" value="F:fatty acyl-CoA hydrolase activity"/>
    <property type="evidence" value="ECO:0007669"/>
    <property type="project" value="TreeGrafter"/>
</dbReference>
<organism evidence="4 5">
    <name type="scientific">Helicobacter winghamensis</name>
    <dbReference type="NCBI Taxonomy" id="157268"/>
    <lineage>
        <taxon>Bacteria</taxon>
        <taxon>Pseudomonadati</taxon>
        <taxon>Campylobacterota</taxon>
        <taxon>Epsilonproteobacteria</taxon>
        <taxon>Campylobacterales</taxon>
        <taxon>Helicobacteraceae</taxon>
        <taxon>Helicobacter</taxon>
    </lineage>
</organism>
<dbReference type="PANTHER" id="PTHR31793">
    <property type="entry name" value="4-HYDROXYBENZOYL-COA THIOESTERASE FAMILY MEMBER"/>
    <property type="match status" value="1"/>
</dbReference>
<dbReference type="InterPro" id="IPR050563">
    <property type="entry name" value="4-hydroxybenzoyl-CoA_TE"/>
</dbReference>
<dbReference type="Proteomes" id="UP000233350">
    <property type="component" value="Unassembled WGS sequence"/>
</dbReference>
<evidence type="ECO:0000313" key="4">
    <source>
        <dbReference type="EMBL" id="PKT81338.1"/>
    </source>
</evidence>
<dbReference type="SUPFAM" id="SSF54637">
    <property type="entry name" value="Thioesterase/thiol ester dehydrase-isomerase"/>
    <property type="match status" value="1"/>
</dbReference>
<proteinExistence type="inferred from homology"/>
<dbReference type="PROSITE" id="PS01328">
    <property type="entry name" value="4HBCOA_THIOESTERASE"/>
    <property type="match status" value="1"/>
</dbReference>
<dbReference type="Gene3D" id="3.10.129.10">
    <property type="entry name" value="Hotdog Thioesterase"/>
    <property type="match status" value="1"/>
</dbReference>
<sequence length="128" mass="14630">MEFILQIRIYYEDTDCGGIVYHTNYLKYCERARSEAFFKAGIPPLKDGIGFVVKDMQIEFLSPAKLGDLLEVKTTLLEQKSASLRLSQSILLNNKEIFKAQLTLVCLDSKTQKITKIPLWAKSIFTSF</sequence>
<dbReference type="AlphaFoldDB" id="A0A2N3PJH8"/>
<dbReference type="InterPro" id="IPR006684">
    <property type="entry name" value="YbgC/YbaW"/>
</dbReference>
<feature type="domain" description="Thioesterase" evidence="3">
    <location>
        <begin position="17"/>
        <end position="90"/>
    </location>
</feature>
<evidence type="ECO:0000256" key="1">
    <source>
        <dbReference type="ARBA" id="ARBA00005953"/>
    </source>
</evidence>
<dbReference type="InterPro" id="IPR008272">
    <property type="entry name" value="HB-CoA_thioesterase_AS"/>
</dbReference>
<dbReference type="InterPro" id="IPR006683">
    <property type="entry name" value="Thioestr_dom"/>
</dbReference>
<gene>
    <name evidence="4" type="ORF">BCM31_06620</name>
</gene>
<name>A0A2N3PJH8_9HELI</name>
<dbReference type="STRING" id="556267.HWAG_00965"/>
<accession>A0A2N3PJH8</accession>
<comment type="similarity">
    <text evidence="1">Belongs to the 4-hydroxybenzoyl-CoA thioesterase family.</text>
</comment>
<dbReference type="PIRSF" id="PIRSF003230">
    <property type="entry name" value="YbgC"/>
    <property type="match status" value="1"/>
</dbReference>
<dbReference type="NCBIfam" id="TIGR00051">
    <property type="entry name" value="YbgC/FadM family acyl-CoA thioesterase"/>
    <property type="match status" value="1"/>
</dbReference>
<keyword evidence="5" id="KW-1185">Reference proteome</keyword>
<dbReference type="PANTHER" id="PTHR31793:SF37">
    <property type="entry name" value="ACYL-COA THIOESTER HYDROLASE YBGC"/>
    <property type="match status" value="1"/>
</dbReference>
<dbReference type="EMBL" id="MBPK01000022">
    <property type="protein sequence ID" value="PKT81338.1"/>
    <property type="molecule type" value="Genomic_DNA"/>
</dbReference>
<protein>
    <submittedName>
        <fullName evidence="4">4-hydroxybenzoyl-CoA thioesterase</fullName>
    </submittedName>
</protein>
<dbReference type="Pfam" id="PF03061">
    <property type="entry name" value="4HBT"/>
    <property type="match status" value="1"/>
</dbReference>
<reference evidence="4 5" key="1">
    <citation type="submission" date="2016-07" db="EMBL/GenBank/DDBJ databases">
        <title>Detection of Helicobacter winghamensis from caecal content of red fox (Vulpes vulpes).</title>
        <authorList>
            <person name="Zanoni R.G."/>
            <person name="Florio D."/>
            <person name="Caffara M."/>
            <person name="Renzi M."/>
            <person name="Parisi A."/>
            <person name="Pasquali F."/>
            <person name="Manfreda G."/>
        </authorList>
    </citation>
    <scope>NUCLEOTIDE SEQUENCE [LARGE SCALE GENOMIC DNA]</scope>
    <source>
        <strain evidence="4 5">295_13</strain>
    </source>
</reference>
<dbReference type="InterPro" id="IPR029069">
    <property type="entry name" value="HotDog_dom_sf"/>
</dbReference>
<comment type="caution">
    <text evidence="4">The sequence shown here is derived from an EMBL/GenBank/DDBJ whole genome shotgun (WGS) entry which is preliminary data.</text>
</comment>
<evidence type="ECO:0000259" key="3">
    <source>
        <dbReference type="Pfam" id="PF03061"/>
    </source>
</evidence>
<dbReference type="CDD" id="cd00586">
    <property type="entry name" value="4HBT"/>
    <property type="match status" value="1"/>
</dbReference>
<evidence type="ECO:0000256" key="2">
    <source>
        <dbReference type="ARBA" id="ARBA00022801"/>
    </source>
</evidence>
<keyword evidence="2" id="KW-0378">Hydrolase</keyword>